<dbReference type="Proteomes" id="UP000249260">
    <property type="component" value="Unassembled WGS sequence"/>
</dbReference>
<keyword evidence="3" id="KW-1185">Reference proteome</keyword>
<feature type="transmembrane region" description="Helical" evidence="1">
    <location>
        <begin position="51"/>
        <end position="71"/>
    </location>
</feature>
<evidence type="ECO:0000313" key="2">
    <source>
        <dbReference type="EMBL" id="RAP74375.1"/>
    </source>
</evidence>
<keyword evidence="1" id="KW-0472">Membrane</keyword>
<comment type="caution">
    <text evidence="2">The sequence shown here is derived from an EMBL/GenBank/DDBJ whole genome shotgun (WGS) entry which is preliminary data.</text>
</comment>
<name>A0A328U0J6_9BACL</name>
<dbReference type="EMBL" id="QLUW01000004">
    <property type="protein sequence ID" value="RAP74375.1"/>
    <property type="molecule type" value="Genomic_DNA"/>
</dbReference>
<feature type="transmembrane region" description="Helical" evidence="1">
    <location>
        <begin position="28"/>
        <end position="44"/>
    </location>
</feature>
<dbReference type="AlphaFoldDB" id="A0A328U0J6"/>
<accession>A0A328U0J6</accession>
<evidence type="ECO:0000313" key="3">
    <source>
        <dbReference type="Proteomes" id="UP000249260"/>
    </source>
</evidence>
<sequence>MFILLILVALLLFFGATKIGNGILGRCLGIAAVIVLIVVSVSLFKFIKQHWIWTIPVILLLIGLWFLMLYVEAKRKWIKPVKPVKHPHLRFDGLYYDDGKVLRFYPNGILVYESIPFWENPSIENLIQQQKPRLMKRPNGYFLSTRKQTHYTVEGDVIQYSTEAIVEDYVWKGSLQQGTSNLVMVCNIYMDPMIQKYKFYPFNQHK</sequence>
<keyword evidence="1" id="KW-1133">Transmembrane helix</keyword>
<keyword evidence="1" id="KW-0812">Transmembrane</keyword>
<evidence type="ECO:0000256" key="1">
    <source>
        <dbReference type="SAM" id="Phobius"/>
    </source>
</evidence>
<protein>
    <submittedName>
        <fullName evidence="2">Uncharacterized protein</fullName>
    </submittedName>
</protein>
<proteinExistence type="predicted"/>
<reference evidence="2 3" key="1">
    <citation type="submission" date="2018-06" db="EMBL/GenBank/DDBJ databases">
        <title>Paenibacillus montanisoli sp. nov., isolated from mountain area soil.</title>
        <authorList>
            <person name="Wu M."/>
        </authorList>
    </citation>
    <scope>NUCLEOTIDE SEQUENCE [LARGE SCALE GENOMIC DNA]</scope>
    <source>
        <strain evidence="2 3">RA17</strain>
    </source>
</reference>
<gene>
    <name evidence="2" type="ORF">DL346_20045</name>
</gene>
<organism evidence="2 3">
    <name type="scientific">Paenibacillus montanisoli</name>
    <dbReference type="NCBI Taxonomy" id="2081970"/>
    <lineage>
        <taxon>Bacteria</taxon>
        <taxon>Bacillati</taxon>
        <taxon>Bacillota</taxon>
        <taxon>Bacilli</taxon>
        <taxon>Bacillales</taxon>
        <taxon>Paenibacillaceae</taxon>
        <taxon>Paenibacillus</taxon>
    </lineage>
</organism>
<dbReference type="RefSeq" id="WP_112884164.1">
    <property type="nucleotide sequence ID" value="NZ_QLUW01000004.1"/>
</dbReference>